<evidence type="ECO:0000313" key="10">
    <source>
        <dbReference type="Proteomes" id="UP001642540"/>
    </source>
</evidence>
<evidence type="ECO:0000256" key="1">
    <source>
        <dbReference type="ARBA" id="ARBA00004141"/>
    </source>
</evidence>
<name>A0ABP1REC8_9HEXA</name>
<feature type="domain" description="G-protein coupled receptors family 2 profile 2" evidence="8">
    <location>
        <begin position="296"/>
        <end position="521"/>
    </location>
</feature>
<feature type="transmembrane region" description="Helical" evidence="6">
    <location>
        <begin position="332"/>
        <end position="351"/>
    </location>
</feature>
<evidence type="ECO:0000256" key="7">
    <source>
        <dbReference type="SAM" id="SignalP"/>
    </source>
</evidence>
<dbReference type="Gene3D" id="1.20.1070.10">
    <property type="entry name" value="Rhodopsin 7-helix transmembrane proteins"/>
    <property type="match status" value="1"/>
</dbReference>
<dbReference type="PROSITE" id="PS50261">
    <property type="entry name" value="G_PROTEIN_RECEP_F2_4"/>
    <property type="match status" value="1"/>
</dbReference>
<evidence type="ECO:0000256" key="5">
    <source>
        <dbReference type="SAM" id="MobiDB-lite"/>
    </source>
</evidence>
<keyword evidence="3 6" id="KW-1133">Transmembrane helix</keyword>
<evidence type="ECO:0000313" key="9">
    <source>
        <dbReference type="EMBL" id="CAL8122002.1"/>
    </source>
</evidence>
<evidence type="ECO:0000256" key="2">
    <source>
        <dbReference type="ARBA" id="ARBA00022692"/>
    </source>
</evidence>
<dbReference type="EMBL" id="CAXLJM020000066">
    <property type="protein sequence ID" value="CAL8122002.1"/>
    <property type="molecule type" value="Genomic_DNA"/>
</dbReference>
<comment type="caution">
    <text evidence="9">The sequence shown here is derived from an EMBL/GenBank/DDBJ whole genome shotgun (WGS) entry which is preliminary data.</text>
</comment>
<organism evidence="9 10">
    <name type="scientific">Orchesella dallaii</name>
    <dbReference type="NCBI Taxonomy" id="48710"/>
    <lineage>
        <taxon>Eukaryota</taxon>
        <taxon>Metazoa</taxon>
        <taxon>Ecdysozoa</taxon>
        <taxon>Arthropoda</taxon>
        <taxon>Hexapoda</taxon>
        <taxon>Collembola</taxon>
        <taxon>Entomobryomorpha</taxon>
        <taxon>Entomobryoidea</taxon>
        <taxon>Orchesellidae</taxon>
        <taxon>Orchesellinae</taxon>
        <taxon>Orchesella</taxon>
    </lineage>
</organism>
<dbReference type="InterPro" id="IPR017981">
    <property type="entry name" value="GPCR_2-like_7TM"/>
</dbReference>
<sequence length="615" mass="70582">MSQYNWKSSFFLLPLVTMVIHCDGRLSNYQTMHQVFDKYKCRLKDSPSVSRSSTLGVKLSRVILDCGTQQVIYKNITAEEFRKGNHENENLLELSSLGRTLTENEFCMANHSTQSFGIVLCDEHVHINTYSSSPITIRKCCKPNQKIEENLLADGTVEFNCMEMPTDAKQENWRPAFFASTSDDYSKHMDLEFNTSNEYDIGYGFPNCSSARHSLTNSEDIWFMLLESGSVEIGLKFWFKPVWLPVKDNEFCLDEVVDHDPWSHNMTEIDSHESYHKYQTLVYCQIAHFDDYLFHRKLFGSMCVTAAGVVFILLVIYLAIWDKQNLAGWTQFNIFVSLFFVVLMEGLRTLLDVNGLEVKSTTGCAIIAAIAQYFFFAFNTTWTVMCFDLFYMFWKLETTSKTVARYKGRLILYLLFSWGLPLLVVSIAFPFTHSTATEEMSKLEGVYAFAHRRCSSPIRKLGFQTQGIMFLVNLLFFLLTTALIWKHRRGLNPATKRTRNERYTWRSVNLFLKLVVVMGVTSLSIPLDYFFGSSDPLSNTAVCFRMVHFVPFVAVLFIFGFNEKNMVLISQKYPRVGKYFGFVACTSGANTSETANHSRSGNCNRISEHPSSPTN</sequence>
<feature type="region of interest" description="Disordered" evidence="5">
    <location>
        <begin position="591"/>
        <end position="615"/>
    </location>
</feature>
<protein>
    <recommendedName>
        <fullName evidence="8">G-protein coupled receptors family 2 profile 2 domain-containing protein</fullName>
    </recommendedName>
</protein>
<feature type="transmembrane region" description="Helical" evidence="6">
    <location>
        <begin position="467"/>
        <end position="485"/>
    </location>
</feature>
<dbReference type="PANTHER" id="PTHR46953">
    <property type="entry name" value="G-PROTEIN COUPLED RECEPTOR MTH-LIKE 1-RELATED"/>
    <property type="match status" value="1"/>
</dbReference>
<evidence type="ECO:0000259" key="8">
    <source>
        <dbReference type="PROSITE" id="PS50261"/>
    </source>
</evidence>
<dbReference type="Proteomes" id="UP001642540">
    <property type="component" value="Unassembled WGS sequence"/>
</dbReference>
<keyword evidence="4 6" id="KW-0472">Membrane</keyword>
<comment type="subcellular location">
    <subcellularLocation>
        <location evidence="1">Membrane</location>
        <topology evidence="1">Multi-pass membrane protein</topology>
    </subcellularLocation>
</comment>
<feature type="transmembrane region" description="Helical" evidence="6">
    <location>
        <begin position="366"/>
        <end position="390"/>
    </location>
</feature>
<gene>
    <name evidence="9" type="ORF">ODALV1_LOCUS19632</name>
</gene>
<keyword evidence="10" id="KW-1185">Reference proteome</keyword>
<evidence type="ECO:0000256" key="6">
    <source>
        <dbReference type="SAM" id="Phobius"/>
    </source>
</evidence>
<feature type="transmembrane region" description="Helical" evidence="6">
    <location>
        <begin position="410"/>
        <end position="431"/>
    </location>
</feature>
<dbReference type="InterPro" id="IPR052808">
    <property type="entry name" value="GPCR_Mth-like"/>
</dbReference>
<feature type="transmembrane region" description="Helical" evidence="6">
    <location>
        <begin position="298"/>
        <end position="320"/>
    </location>
</feature>
<feature type="signal peptide" evidence="7">
    <location>
        <begin position="1"/>
        <end position="24"/>
    </location>
</feature>
<dbReference type="PANTHER" id="PTHR46953:SF1">
    <property type="entry name" value="G-PROTEIN COUPLED RECEPTOR MTH-LIKE 1-RELATED"/>
    <property type="match status" value="1"/>
</dbReference>
<evidence type="ECO:0000256" key="3">
    <source>
        <dbReference type="ARBA" id="ARBA00022989"/>
    </source>
</evidence>
<accession>A0ABP1REC8</accession>
<feature type="transmembrane region" description="Helical" evidence="6">
    <location>
        <begin position="537"/>
        <end position="561"/>
    </location>
</feature>
<feature type="transmembrane region" description="Helical" evidence="6">
    <location>
        <begin position="506"/>
        <end position="525"/>
    </location>
</feature>
<reference evidence="9 10" key="1">
    <citation type="submission" date="2024-08" db="EMBL/GenBank/DDBJ databases">
        <authorList>
            <person name="Cucini C."/>
            <person name="Frati F."/>
        </authorList>
    </citation>
    <scope>NUCLEOTIDE SEQUENCE [LARGE SCALE GENOMIC DNA]</scope>
</reference>
<evidence type="ECO:0000256" key="4">
    <source>
        <dbReference type="ARBA" id="ARBA00023136"/>
    </source>
</evidence>
<keyword evidence="7" id="KW-0732">Signal</keyword>
<feature type="chain" id="PRO_5046809743" description="G-protein coupled receptors family 2 profile 2 domain-containing protein" evidence="7">
    <location>
        <begin position="25"/>
        <end position="615"/>
    </location>
</feature>
<keyword evidence="2 6" id="KW-0812">Transmembrane</keyword>
<proteinExistence type="predicted"/>